<protein>
    <submittedName>
        <fullName evidence="14">DUF1211 domain-containing protein</fullName>
    </submittedName>
</protein>
<keyword evidence="3" id="KW-0813">Transport</keyword>
<evidence type="ECO:0000256" key="10">
    <source>
        <dbReference type="ARBA" id="ARBA00023136"/>
    </source>
</evidence>
<sequence>MRSSHGLDRLLAFSDAVVAIALTLLVLPLVEIVTDTEGASSVAELVRDHDDAFVGFAISFVVIWVLWRDHHALMEHFATYDRVLVATHFVWLLTIVLLPFTTQLIAAREDLEGAVATYVLSLLVAVLALVTTGWWGRGHPELLVDSDADGAWRRSAPSGVVTVVLLVVVLVVVLLFPDLGAYPLLILLLQAPIERVRASRRRAAA</sequence>
<dbReference type="RefSeq" id="WP_149770122.1">
    <property type="nucleotide sequence ID" value="NZ_VDFQ02000004.1"/>
</dbReference>
<keyword evidence="5 13" id="KW-0812">Transmembrane</keyword>
<dbReference type="GO" id="GO:0016020">
    <property type="term" value="C:membrane"/>
    <property type="evidence" value="ECO:0007669"/>
    <property type="project" value="UniProtKB-SubCell"/>
</dbReference>
<evidence type="ECO:0000256" key="9">
    <source>
        <dbReference type="ARBA" id="ARBA00023065"/>
    </source>
</evidence>
<feature type="transmembrane region" description="Helical" evidence="13">
    <location>
        <begin position="12"/>
        <end position="32"/>
    </location>
</feature>
<evidence type="ECO:0000256" key="6">
    <source>
        <dbReference type="ARBA" id="ARBA00022826"/>
    </source>
</evidence>
<dbReference type="OrthoDB" id="7626281at2"/>
<organism evidence="14 15">
    <name type="scientific">Mumia zhuanghuii</name>
    <dbReference type="NCBI Taxonomy" id="2585211"/>
    <lineage>
        <taxon>Bacteria</taxon>
        <taxon>Bacillati</taxon>
        <taxon>Actinomycetota</taxon>
        <taxon>Actinomycetes</taxon>
        <taxon>Propionibacteriales</taxon>
        <taxon>Nocardioidaceae</taxon>
        <taxon>Mumia</taxon>
    </lineage>
</organism>
<evidence type="ECO:0000256" key="1">
    <source>
        <dbReference type="ARBA" id="ARBA00004141"/>
    </source>
</evidence>
<dbReference type="Pfam" id="PF06736">
    <property type="entry name" value="TMEM175"/>
    <property type="match status" value="1"/>
</dbReference>
<keyword evidence="6" id="KW-0631">Potassium channel</keyword>
<evidence type="ECO:0000256" key="7">
    <source>
        <dbReference type="ARBA" id="ARBA00022958"/>
    </source>
</evidence>
<dbReference type="Proteomes" id="UP000307768">
    <property type="component" value="Unassembled WGS sequence"/>
</dbReference>
<evidence type="ECO:0000313" key="15">
    <source>
        <dbReference type="Proteomes" id="UP000307768"/>
    </source>
</evidence>
<evidence type="ECO:0000313" key="14">
    <source>
        <dbReference type="EMBL" id="KAA1422165.1"/>
    </source>
</evidence>
<keyword evidence="8 13" id="KW-1133">Transmembrane helix</keyword>
<feature type="transmembrane region" description="Helical" evidence="13">
    <location>
        <begin position="52"/>
        <end position="67"/>
    </location>
</feature>
<accession>A0A5Q6RVU9</accession>
<keyword evidence="9" id="KW-0406">Ion transport</keyword>
<comment type="caution">
    <text evidence="14">The sequence shown here is derived from an EMBL/GenBank/DDBJ whole genome shotgun (WGS) entry which is preliminary data.</text>
</comment>
<evidence type="ECO:0000256" key="11">
    <source>
        <dbReference type="ARBA" id="ARBA00023303"/>
    </source>
</evidence>
<dbReference type="EMBL" id="VDFQ02000004">
    <property type="protein sequence ID" value="KAA1422165.1"/>
    <property type="molecule type" value="Genomic_DNA"/>
</dbReference>
<keyword evidence="4" id="KW-0633">Potassium transport</keyword>
<evidence type="ECO:0000256" key="5">
    <source>
        <dbReference type="ARBA" id="ARBA00022692"/>
    </source>
</evidence>
<dbReference type="GO" id="GO:0005267">
    <property type="term" value="F:potassium channel activity"/>
    <property type="evidence" value="ECO:0007669"/>
    <property type="project" value="UniProtKB-KW"/>
</dbReference>
<evidence type="ECO:0000256" key="3">
    <source>
        <dbReference type="ARBA" id="ARBA00022448"/>
    </source>
</evidence>
<dbReference type="InterPro" id="IPR010617">
    <property type="entry name" value="TMEM175-like"/>
</dbReference>
<dbReference type="AlphaFoldDB" id="A0A5Q6RVU9"/>
<proteinExistence type="inferred from homology"/>
<keyword evidence="11" id="KW-0407">Ion channel</keyword>
<dbReference type="PANTHER" id="PTHR31462">
    <property type="entry name" value="ENDOSOMAL/LYSOSOMAL POTASSIUM CHANNEL TMEM175"/>
    <property type="match status" value="1"/>
</dbReference>
<name>A0A5Q6RVU9_9ACTN</name>
<feature type="transmembrane region" description="Helical" evidence="13">
    <location>
        <begin position="156"/>
        <end position="176"/>
    </location>
</feature>
<reference evidence="14 15" key="1">
    <citation type="submission" date="2019-09" db="EMBL/GenBank/DDBJ databases">
        <title>Mumia zhuanghuii sp. nov. isolated from the intestinal contents of plateau pika (Ochotona curzoniae) in the Qinghai-Tibet plateau of China.</title>
        <authorList>
            <person name="Tian Z."/>
        </authorList>
    </citation>
    <scope>NUCLEOTIDE SEQUENCE [LARGE SCALE GENOMIC DNA]</scope>
    <source>
        <strain evidence="15">350</strain>
    </source>
</reference>
<keyword evidence="10 13" id="KW-0472">Membrane</keyword>
<comment type="subcellular location">
    <subcellularLocation>
        <location evidence="1">Membrane</location>
        <topology evidence="1">Multi-pass membrane protein</topology>
    </subcellularLocation>
</comment>
<comment type="similarity">
    <text evidence="2">Belongs to the TMEM175 family.</text>
</comment>
<keyword evidence="7" id="KW-0630">Potassium</keyword>
<feature type="transmembrane region" description="Helical" evidence="13">
    <location>
        <begin position="79"/>
        <end position="101"/>
    </location>
</feature>
<evidence type="ECO:0000256" key="2">
    <source>
        <dbReference type="ARBA" id="ARBA00006920"/>
    </source>
</evidence>
<dbReference type="PANTHER" id="PTHR31462:SF5">
    <property type="entry name" value="ENDOSOMAL_LYSOSOMAL PROTON CHANNEL TMEM175"/>
    <property type="match status" value="1"/>
</dbReference>
<feature type="transmembrane region" description="Helical" evidence="13">
    <location>
        <begin position="113"/>
        <end position="135"/>
    </location>
</feature>
<evidence type="ECO:0000256" key="12">
    <source>
        <dbReference type="ARBA" id="ARBA00034430"/>
    </source>
</evidence>
<dbReference type="GO" id="GO:0015252">
    <property type="term" value="F:proton channel activity"/>
    <property type="evidence" value="ECO:0007669"/>
    <property type="project" value="InterPro"/>
</dbReference>
<gene>
    <name evidence="14" type="ORF">FE697_013360</name>
</gene>
<evidence type="ECO:0000256" key="13">
    <source>
        <dbReference type="SAM" id="Phobius"/>
    </source>
</evidence>
<comment type="catalytic activity">
    <reaction evidence="12">
        <text>K(+)(in) = K(+)(out)</text>
        <dbReference type="Rhea" id="RHEA:29463"/>
        <dbReference type="ChEBI" id="CHEBI:29103"/>
    </reaction>
</comment>
<evidence type="ECO:0000256" key="8">
    <source>
        <dbReference type="ARBA" id="ARBA00022989"/>
    </source>
</evidence>
<evidence type="ECO:0000256" key="4">
    <source>
        <dbReference type="ARBA" id="ARBA00022538"/>
    </source>
</evidence>